<evidence type="ECO:0000259" key="2">
    <source>
        <dbReference type="Pfam" id="PF13840"/>
    </source>
</evidence>
<dbReference type="EMBL" id="JAOCQF010000003">
    <property type="protein sequence ID" value="MCT8331027.1"/>
    <property type="molecule type" value="Genomic_DNA"/>
</dbReference>
<dbReference type="Pfam" id="PF13840">
    <property type="entry name" value="ACT_7"/>
    <property type="match status" value="1"/>
</dbReference>
<dbReference type="InterPro" id="IPR018717">
    <property type="entry name" value="DUF2241"/>
</dbReference>
<dbReference type="InterPro" id="IPR027795">
    <property type="entry name" value="CASTOR_ACT_dom"/>
</dbReference>
<feature type="domain" description="CASTOR ACT" evidence="2">
    <location>
        <begin position="72"/>
        <end position="127"/>
    </location>
</feature>
<organism evidence="3 4">
    <name type="scientific">Albidovulum sediminis</name>
    <dbReference type="NCBI Taxonomy" id="3066345"/>
    <lineage>
        <taxon>Bacteria</taxon>
        <taxon>Pseudomonadati</taxon>
        <taxon>Pseudomonadota</taxon>
        <taxon>Alphaproteobacteria</taxon>
        <taxon>Rhodobacterales</taxon>
        <taxon>Paracoccaceae</taxon>
        <taxon>Albidovulum</taxon>
    </lineage>
</organism>
<evidence type="ECO:0000313" key="3">
    <source>
        <dbReference type="EMBL" id="MCT8331027.1"/>
    </source>
</evidence>
<dbReference type="PANTHER" id="PTHR39199">
    <property type="entry name" value="BLR5128 PROTEIN"/>
    <property type="match status" value="1"/>
</dbReference>
<dbReference type="PANTHER" id="PTHR39199:SF1">
    <property type="entry name" value="BLR5128 PROTEIN"/>
    <property type="match status" value="1"/>
</dbReference>
<reference evidence="4" key="1">
    <citation type="submission" date="2023-07" db="EMBL/GenBank/DDBJ databases">
        <title>Defluviimonas sediminis sp. nov., isolated from mangrove sediment.</title>
        <authorList>
            <person name="Liu L."/>
            <person name="Li J."/>
            <person name="Huang Y."/>
            <person name="Pan J."/>
            <person name="Li M."/>
        </authorList>
    </citation>
    <scope>NUCLEOTIDE SEQUENCE [LARGE SCALE GENOMIC DNA]</scope>
    <source>
        <strain evidence="4">FT324</strain>
    </source>
</reference>
<comment type="caution">
    <text evidence="3">The sequence shown here is derived from an EMBL/GenBank/DDBJ whole genome shotgun (WGS) entry which is preliminary data.</text>
</comment>
<proteinExistence type="predicted"/>
<protein>
    <submittedName>
        <fullName evidence="3">ACT domain-containing protein</fullName>
    </submittedName>
</protein>
<dbReference type="InterPro" id="IPR045865">
    <property type="entry name" value="ACT-like_dom_sf"/>
</dbReference>
<dbReference type="Proteomes" id="UP001205601">
    <property type="component" value="Unassembled WGS sequence"/>
</dbReference>
<evidence type="ECO:0000259" key="1">
    <source>
        <dbReference type="Pfam" id="PF10000"/>
    </source>
</evidence>
<sequence length="133" mass="13930">MKGETDLSRMLKGMTPVLHDAEFGYGLLPAAAGVPPGLTPFATVREAEGITVIAPLAELMRHGIPHRAGFACITLTLHSDLDAVGLTAAFARALADAGLGANVIAGLYHDHILTNWDRRDAAMACLTALSDRA</sequence>
<dbReference type="Pfam" id="PF10000">
    <property type="entry name" value="ACT_3"/>
    <property type="match status" value="1"/>
</dbReference>
<dbReference type="RefSeq" id="WP_261496920.1">
    <property type="nucleotide sequence ID" value="NZ_JAOCQF010000003.1"/>
</dbReference>
<dbReference type="Gene3D" id="3.30.2130.10">
    <property type="entry name" value="VC0802-like"/>
    <property type="match status" value="1"/>
</dbReference>
<keyword evidence="4" id="KW-1185">Reference proteome</keyword>
<accession>A0ABT2NQ15</accession>
<feature type="domain" description="DUF2241" evidence="1">
    <location>
        <begin position="2"/>
        <end position="67"/>
    </location>
</feature>
<name>A0ABT2NQ15_9RHOB</name>
<gene>
    <name evidence="3" type="ORF">N5I32_16030</name>
</gene>
<dbReference type="SUPFAM" id="SSF55021">
    <property type="entry name" value="ACT-like"/>
    <property type="match status" value="2"/>
</dbReference>
<evidence type="ECO:0000313" key="4">
    <source>
        <dbReference type="Proteomes" id="UP001205601"/>
    </source>
</evidence>